<evidence type="ECO:0000313" key="5">
    <source>
        <dbReference type="Proteomes" id="UP001187192"/>
    </source>
</evidence>
<keyword evidence="5" id="KW-1185">Reference proteome</keyword>
<organism evidence="2 5">
    <name type="scientific">Ficus carica</name>
    <name type="common">Common fig</name>
    <dbReference type="NCBI Taxonomy" id="3494"/>
    <lineage>
        <taxon>Eukaryota</taxon>
        <taxon>Viridiplantae</taxon>
        <taxon>Streptophyta</taxon>
        <taxon>Embryophyta</taxon>
        <taxon>Tracheophyta</taxon>
        <taxon>Spermatophyta</taxon>
        <taxon>Magnoliopsida</taxon>
        <taxon>eudicotyledons</taxon>
        <taxon>Gunneridae</taxon>
        <taxon>Pentapetalae</taxon>
        <taxon>rosids</taxon>
        <taxon>fabids</taxon>
        <taxon>Rosales</taxon>
        <taxon>Moraceae</taxon>
        <taxon>Ficeae</taxon>
        <taxon>Ficus</taxon>
    </lineage>
</organism>
<protein>
    <submittedName>
        <fullName evidence="2">Uncharacterized protein</fullName>
    </submittedName>
</protein>
<evidence type="ECO:0000313" key="2">
    <source>
        <dbReference type="EMBL" id="GMN27599.1"/>
    </source>
</evidence>
<reference evidence="2" key="1">
    <citation type="submission" date="2023-07" db="EMBL/GenBank/DDBJ databases">
        <title>draft genome sequence of fig (Ficus carica).</title>
        <authorList>
            <person name="Takahashi T."/>
            <person name="Nishimura K."/>
        </authorList>
    </citation>
    <scope>NUCLEOTIDE SEQUENCE</scope>
</reference>
<dbReference type="EMBL" id="BTGU01004470">
    <property type="protein sequence ID" value="GMN27599.1"/>
    <property type="molecule type" value="Genomic_DNA"/>
</dbReference>
<name>A0AA87Z0L9_FICCA</name>
<proteinExistence type="predicted"/>
<evidence type="ECO:0000313" key="3">
    <source>
        <dbReference type="EMBL" id="GMN27621.1"/>
    </source>
</evidence>
<dbReference type="AlphaFoldDB" id="A0AA87Z0L9"/>
<dbReference type="EMBL" id="BTGU01004469">
    <property type="protein sequence ID" value="GMN27581.1"/>
    <property type="molecule type" value="Genomic_DNA"/>
</dbReference>
<dbReference type="EMBL" id="BTGU01004471">
    <property type="protein sequence ID" value="GMN27621.1"/>
    <property type="molecule type" value="Genomic_DNA"/>
</dbReference>
<dbReference type="EMBL" id="BTGU01004472">
    <property type="protein sequence ID" value="GMN27638.1"/>
    <property type="molecule type" value="Genomic_DNA"/>
</dbReference>
<comment type="caution">
    <text evidence="2">The sequence shown here is derived from an EMBL/GenBank/DDBJ whole genome shotgun (WGS) entry which is preliminary data.</text>
</comment>
<evidence type="ECO:0000313" key="4">
    <source>
        <dbReference type="EMBL" id="GMN27638.1"/>
    </source>
</evidence>
<accession>A0AA87Z0L9</accession>
<dbReference type="Proteomes" id="UP001187192">
    <property type="component" value="Unassembled WGS sequence"/>
</dbReference>
<sequence>MGRTGKNNDLGFPLPTSLGHVEEIGYPSPASCGREIGGDPPNLEVGVPHNLALPPLFQPPHCTAPSLCTTVAGLQSPTYLTIFSLPAIGNVLVTRQPWWLLVGNELVTYR</sequence>
<evidence type="ECO:0000313" key="1">
    <source>
        <dbReference type="EMBL" id="GMN27581.1"/>
    </source>
</evidence>
<gene>
    <name evidence="1" type="ORF">TIFTF001_046151</name>
    <name evidence="2" type="ORF">TIFTF001_046154</name>
    <name evidence="3" type="ORF">TIFTF001_046155</name>
    <name evidence="4" type="ORF">TIFTF001_046158</name>
</gene>